<reference evidence="2" key="3">
    <citation type="submission" date="2015-06" db="UniProtKB">
        <authorList>
            <consortium name="EnsemblMetazoa"/>
        </authorList>
    </citation>
    <scope>IDENTIFICATION</scope>
</reference>
<dbReference type="CTD" id="20204091"/>
<evidence type="ECO:0000313" key="2">
    <source>
        <dbReference type="EnsemblMetazoa" id="HelroP172569"/>
    </source>
</evidence>
<gene>
    <name evidence="2" type="primary">20204091</name>
    <name evidence="1" type="ORF">HELRODRAFT_172569</name>
</gene>
<reference evidence="1 3" key="2">
    <citation type="journal article" date="2013" name="Nature">
        <title>Insights into bilaterian evolution from three spiralian genomes.</title>
        <authorList>
            <person name="Simakov O."/>
            <person name="Marletaz F."/>
            <person name="Cho S.J."/>
            <person name="Edsinger-Gonzales E."/>
            <person name="Havlak P."/>
            <person name="Hellsten U."/>
            <person name="Kuo D.H."/>
            <person name="Larsson T."/>
            <person name="Lv J."/>
            <person name="Arendt D."/>
            <person name="Savage R."/>
            <person name="Osoegawa K."/>
            <person name="de Jong P."/>
            <person name="Grimwood J."/>
            <person name="Chapman J.A."/>
            <person name="Shapiro H."/>
            <person name="Aerts A."/>
            <person name="Otillar R.P."/>
            <person name="Terry A.Y."/>
            <person name="Boore J.L."/>
            <person name="Grigoriev I.V."/>
            <person name="Lindberg D.R."/>
            <person name="Seaver E.C."/>
            <person name="Weisblat D.A."/>
            <person name="Putnam N.H."/>
            <person name="Rokhsar D.S."/>
        </authorList>
    </citation>
    <scope>NUCLEOTIDE SEQUENCE</scope>
</reference>
<dbReference type="EMBL" id="AMQM01004277">
    <property type="status" value="NOT_ANNOTATED_CDS"/>
    <property type="molecule type" value="Genomic_DNA"/>
</dbReference>
<sequence length="200" mass="22918">MSKSKISLSKACEMILEESEEDDCEDYVASDDDNEIDCVEENEVSNSESENDIKSDLMANTITHEETYLSKNKEIVWHSTPETNTQGRAKSFNIVKESPGFSNYAKNNVDSISSSFLIYFRSSLLEQICHFTNQEGQLVLKDEYDKNNKKKKPEIVLYYNKTKAGVDTMDQMTRGYLGMEEVGGIQQQMMKEEISKRVQQ</sequence>
<evidence type="ECO:0000313" key="1">
    <source>
        <dbReference type="EMBL" id="ESO04219.1"/>
    </source>
</evidence>
<dbReference type="AlphaFoldDB" id="T1F5J2"/>
<organism evidence="2 3">
    <name type="scientific">Helobdella robusta</name>
    <name type="common">Californian leech</name>
    <dbReference type="NCBI Taxonomy" id="6412"/>
    <lineage>
        <taxon>Eukaryota</taxon>
        <taxon>Metazoa</taxon>
        <taxon>Spiralia</taxon>
        <taxon>Lophotrochozoa</taxon>
        <taxon>Annelida</taxon>
        <taxon>Clitellata</taxon>
        <taxon>Hirudinea</taxon>
        <taxon>Rhynchobdellida</taxon>
        <taxon>Glossiphoniidae</taxon>
        <taxon>Helobdella</taxon>
    </lineage>
</organism>
<dbReference type="KEGG" id="hro:HELRODRAFT_172569"/>
<keyword evidence="3" id="KW-1185">Reference proteome</keyword>
<protein>
    <recommendedName>
        <fullName evidence="4">PiggyBac transposable element-derived protein domain-containing protein</fullName>
    </recommendedName>
</protein>
<dbReference type="EMBL" id="KB096502">
    <property type="protein sequence ID" value="ESO04219.1"/>
    <property type="molecule type" value="Genomic_DNA"/>
</dbReference>
<name>T1F5J2_HELRO</name>
<evidence type="ECO:0008006" key="4">
    <source>
        <dbReference type="Google" id="ProtNLM"/>
    </source>
</evidence>
<accession>T1F5J2</accession>
<dbReference type="OrthoDB" id="6077919at2759"/>
<dbReference type="Proteomes" id="UP000015101">
    <property type="component" value="Unassembled WGS sequence"/>
</dbReference>
<dbReference type="InParanoid" id="T1F5J2"/>
<dbReference type="RefSeq" id="XP_009017488.1">
    <property type="nucleotide sequence ID" value="XM_009019240.1"/>
</dbReference>
<reference evidence="3" key="1">
    <citation type="submission" date="2012-12" db="EMBL/GenBank/DDBJ databases">
        <authorList>
            <person name="Hellsten U."/>
            <person name="Grimwood J."/>
            <person name="Chapman J.A."/>
            <person name="Shapiro H."/>
            <person name="Aerts A."/>
            <person name="Otillar R.P."/>
            <person name="Terry A.Y."/>
            <person name="Boore J.L."/>
            <person name="Simakov O."/>
            <person name="Marletaz F."/>
            <person name="Cho S.-J."/>
            <person name="Edsinger-Gonzales E."/>
            <person name="Havlak P."/>
            <person name="Kuo D.-H."/>
            <person name="Larsson T."/>
            <person name="Lv J."/>
            <person name="Arendt D."/>
            <person name="Savage R."/>
            <person name="Osoegawa K."/>
            <person name="de Jong P."/>
            <person name="Lindberg D.R."/>
            <person name="Seaver E.C."/>
            <person name="Weisblat D.A."/>
            <person name="Putnam N.H."/>
            <person name="Grigoriev I.V."/>
            <person name="Rokhsar D.S."/>
        </authorList>
    </citation>
    <scope>NUCLEOTIDE SEQUENCE</scope>
</reference>
<dbReference type="EnsemblMetazoa" id="HelroT172569">
    <property type="protein sequence ID" value="HelroP172569"/>
    <property type="gene ID" value="HelroG172569"/>
</dbReference>
<evidence type="ECO:0000313" key="3">
    <source>
        <dbReference type="Proteomes" id="UP000015101"/>
    </source>
</evidence>
<dbReference type="HOGENOM" id="CLU_1367551_0_0_1"/>
<dbReference type="GeneID" id="20204091"/>
<proteinExistence type="predicted"/>